<dbReference type="Pfam" id="PF13333">
    <property type="entry name" value="rve_2"/>
    <property type="match status" value="1"/>
</dbReference>
<organism evidence="2 3">
    <name type="scientific">Nocardia amamiensis</name>
    <dbReference type="NCBI Taxonomy" id="404578"/>
    <lineage>
        <taxon>Bacteria</taxon>
        <taxon>Bacillati</taxon>
        <taxon>Actinomycetota</taxon>
        <taxon>Actinomycetes</taxon>
        <taxon>Mycobacteriales</taxon>
        <taxon>Nocardiaceae</taxon>
        <taxon>Nocardia</taxon>
    </lineage>
</organism>
<dbReference type="InterPro" id="IPR050900">
    <property type="entry name" value="Transposase_IS3/IS150/IS904"/>
</dbReference>
<protein>
    <submittedName>
        <fullName evidence="2">IS3 family transposase</fullName>
    </submittedName>
</protein>
<evidence type="ECO:0000313" key="3">
    <source>
        <dbReference type="Proteomes" id="UP000702209"/>
    </source>
</evidence>
<dbReference type="SUPFAM" id="SSF53098">
    <property type="entry name" value="Ribonuclease H-like"/>
    <property type="match status" value="1"/>
</dbReference>
<reference evidence="2 3" key="1">
    <citation type="submission" date="2020-10" db="EMBL/GenBank/DDBJ databases">
        <title>Identification of Nocardia species via Next-generation sequencing and recognition of intraspecies genetic diversity.</title>
        <authorList>
            <person name="Li P."/>
            <person name="Li P."/>
            <person name="Lu B."/>
        </authorList>
    </citation>
    <scope>NUCLEOTIDE SEQUENCE [LARGE SCALE GENOMIC DNA]</scope>
    <source>
        <strain evidence="2 3">BJ06-0157</strain>
    </source>
</reference>
<evidence type="ECO:0000313" key="2">
    <source>
        <dbReference type="EMBL" id="MBF6303047.1"/>
    </source>
</evidence>
<dbReference type="EMBL" id="JADLQX010000121">
    <property type="protein sequence ID" value="MBF6303047.1"/>
    <property type="molecule type" value="Genomic_DNA"/>
</dbReference>
<dbReference type="InterPro" id="IPR001584">
    <property type="entry name" value="Integrase_cat-core"/>
</dbReference>
<proteinExistence type="predicted"/>
<evidence type="ECO:0000259" key="1">
    <source>
        <dbReference type="Pfam" id="PF13333"/>
    </source>
</evidence>
<dbReference type="PANTHER" id="PTHR46889:SF4">
    <property type="entry name" value="TRANSPOSASE INSO FOR INSERTION SEQUENCE ELEMENT IS911B-RELATED"/>
    <property type="match status" value="1"/>
</dbReference>
<keyword evidence="3" id="KW-1185">Reference proteome</keyword>
<name>A0ABS0D4W6_9NOCA</name>
<dbReference type="InterPro" id="IPR012337">
    <property type="entry name" value="RNaseH-like_sf"/>
</dbReference>
<gene>
    <name evidence="2" type="ORF">IU459_36935</name>
</gene>
<dbReference type="Proteomes" id="UP000702209">
    <property type="component" value="Unassembled WGS sequence"/>
</dbReference>
<comment type="caution">
    <text evidence="2">The sequence shown here is derived from an EMBL/GenBank/DDBJ whole genome shotgun (WGS) entry which is preliminary data.</text>
</comment>
<accession>A0ABS0D4W6</accession>
<dbReference type="RefSeq" id="WP_195134222.1">
    <property type="nucleotide sequence ID" value="NZ_JADLQX010000121.1"/>
</dbReference>
<sequence length="76" mass="8708">MGSIGDCFDNSMVESFFGTLQLELLDRKQWITRQELANAIFDYIETFYNPARRHSKIGMLSPVEYERAHTPAHAAA</sequence>
<dbReference type="PANTHER" id="PTHR46889">
    <property type="entry name" value="TRANSPOSASE INSF FOR INSERTION SEQUENCE IS3B-RELATED"/>
    <property type="match status" value="1"/>
</dbReference>
<feature type="domain" description="Integrase catalytic" evidence="1">
    <location>
        <begin position="14"/>
        <end position="67"/>
    </location>
</feature>